<keyword evidence="3" id="KW-1185">Reference proteome</keyword>
<dbReference type="EMBL" id="GL379952">
    <property type="protein sequence ID" value="EGT37983.1"/>
    <property type="molecule type" value="Genomic_DNA"/>
</dbReference>
<reference evidence="3" key="1">
    <citation type="submission" date="2011-07" db="EMBL/GenBank/DDBJ databases">
        <authorList>
            <consortium name="Caenorhabditis brenneri Sequencing and Analysis Consortium"/>
            <person name="Wilson R.K."/>
        </authorList>
    </citation>
    <scope>NUCLEOTIDE SEQUENCE [LARGE SCALE GENOMIC DNA]</scope>
    <source>
        <strain evidence="3">PB2801</strain>
    </source>
</reference>
<dbReference type="Proteomes" id="UP000008068">
    <property type="component" value="Unassembled WGS sequence"/>
</dbReference>
<dbReference type="HOGENOM" id="CLU_1099323_0_0_1"/>
<evidence type="ECO:0000256" key="1">
    <source>
        <dbReference type="SAM" id="MobiDB-lite"/>
    </source>
</evidence>
<feature type="compositionally biased region" description="Basic and acidic residues" evidence="1">
    <location>
        <begin position="225"/>
        <end position="243"/>
    </location>
</feature>
<dbReference type="OrthoDB" id="5851895at2759"/>
<gene>
    <name evidence="2" type="ORF">CAEBREN_28363</name>
</gene>
<dbReference type="AlphaFoldDB" id="G0NV02"/>
<feature type="compositionally biased region" description="Basic residues" evidence="1">
    <location>
        <begin position="16"/>
        <end position="26"/>
    </location>
</feature>
<dbReference type="GO" id="GO:0060468">
    <property type="term" value="P:prevention of polyspermy"/>
    <property type="evidence" value="ECO:0007669"/>
    <property type="project" value="EnsemblMetazoa"/>
</dbReference>
<sequence length="253" mass="29452">MSSDELDISAALGKKTPQKTSRKRKSTSKEEPESPVRNEYPSVFGAMGTPMAKLENAKEWDDWKEKELEKERKKWKKYLRSKWDLEQVKLPMESDSGHYVGRHEHYANIQKAQEEVEEGLDAFNEKFNVGKGSAISIQVNGKDLPKKQSKKFAALVEKALAEMGNPSIEEMMNDDMDEEEARAEAEWARKRAKKVKEQKMDDAEIDELEDDQKFVAWEEYTHDMESQGKHDLIGEKNYKKNREQYLGNMRRND</sequence>
<accession>G0NV02</accession>
<evidence type="ECO:0000313" key="2">
    <source>
        <dbReference type="EMBL" id="EGT37983.1"/>
    </source>
</evidence>
<dbReference type="eggNOG" id="ENOG502R95F">
    <property type="taxonomic scope" value="Eukaryota"/>
</dbReference>
<feature type="region of interest" description="Disordered" evidence="1">
    <location>
        <begin position="1"/>
        <end position="46"/>
    </location>
</feature>
<dbReference type="InParanoid" id="G0NV02"/>
<proteinExistence type="predicted"/>
<feature type="region of interest" description="Disordered" evidence="1">
    <location>
        <begin position="225"/>
        <end position="253"/>
    </location>
</feature>
<dbReference type="GO" id="GO:0005634">
    <property type="term" value="C:nucleus"/>
    <property type="evidence" value="ECO:0007669"/>
    <property type="project" value="EnsemblMetazoa"/>
</dbReference>
<dbReference type="STRING" id="135651.G0NV02"/>
<organism evidence="3">
    <name type="scientific">Caenorhabditis brenneri</name>
    <name type="common">Nematode worm</name>
    <dbReference type="NCBI Taxonomy" id="135651"/>
    <lineage>
        <taxon>Eukaryota</taxon>
        <taxon>Metazoa</taxon>
        <taxon>Ecdysozoa</taxon>
        <taxon>Nematoda</taxon>
        <taxon>Chromadorea</taxon>
        <taxon>Rhabditida</taxon>
        <taxon>Rhabditina</taxon>
        <taxon>Rhabditomorpha</taxon>
        <taxon>Rhabditoidea</taxon>
        <taxon>Rhabditidae</taxon>
        <taxon>Peloderinae</taxon>
        <taxon>Caenorhabditis</taxon>
    </lineage>
</organism>
<protein>
    <submittedName>
        <fullName evidence="2">Uncharacterized protein</fullName>
    </submittedName>
</protein>
<evidence type="ECO:0000313" key="3">
    <source>
        <dbReference type="Proteomes" id="UP000008068"/>
    </source>
</evidence>
<dbReference type="FunCoup" id="G0NV02">
    <property type="interactions" value="2066"/>
</dbReference>
<feature type="compositionally biased region" description="Basic and acidic residues" evidence="1">
    <location>
        <begin position="27"/>
        <end position="36"/>
    </location>
</feature>
<name>G0NV02_CAEBE</name>
<dbReference type="GO" id="GO:0030703">
    <property type="term" value="P:eggshell formation"/>
    <property type="evidence" value="ECO:0007669"/>
    <property type="project" value="EnsemblMetazoa"/>
</dbReference>